<sequence>MSSGVGLRSERGPLLLSMMLSMGLIAIDATILSTAVPSIVADIGGFSSFPWLFSIYLLAQSVTVPVYAKLADTLGRKPVMLFGIGVFLLGSLLAGFAWSMGSLVAFRAVQGIGAGAIAPSAMTIVGDIYTVEERARVQGYLSSVWAVAAVIGPALGGGFAQLDAWRWIFFINVPLALIAGALVWRRFEEQAPKQRRRIDYAGATVLTLALSLLILSVLEGGNAWPWVSVPGLLVPAAGIALLALFGAIERRAPEPVLPSWVLTRRLLVTTAMIAFAIGAVMIGLTAFVPTYLEGSRGTAPLVAGFAVATLSIGWPLSSSLVGKLYLRTSFRTAVLCGGALTTVAGLLLALTVESPSVVTVAVLAFFVGAGLGMGSVPAMVAAQSSVAWHARGVVTGAQMFARSAGSAIGVAVLGALANARIAAEGGPRDPQAIVAGTQVVFWAVVVVAALIFAAAALMPRVPVEEAGEAPPAETP</sequence>
<evidence type="ECO:0000256" key="7">
    <source>
        <dbReference type="ARBA" id="ARBA00023136"/>
    </source>
</evidence>
<evidence type="ECO:0000313" key="10">
    <source>
        <dbReference type="EMBL" id="TQL33045.1"/>
    </source>
</evidence>
<keyword evidence="5 8" id="KW-0812">Transmembrane</keyword>
<keyword evidence="3" id="KW-0813">Transport</keyword>
<dbReference type="Gene3D" id="1.20.1720.10">
    <property type="entry name" value="Multidrug resistance protein D"/>
    <property type="match status" value="1"/>
</dbReference>
<feature type="transmembrane region" description="Helical" evidence="8">
    <location>
        <begin position="439"/>
        <end position="458"/>
    </location>
</feature>
<evidence type="ECO:0000256" key="4">
    <source>
        <dbReference type="ARBA" id="ARBA00022475"/>
    </source>
</evidence>
<dbReference type="InterPro" id="IPR020846">
    <property type="entry name" value="MFS_dom"/>
</dbReference>
<feature type="transmembrane region" description="Helical" evidence="8">
    <location>
        <begin position="333"/>
        <end position="352"/>
    </location>
</feature>
<comment type="subcellular location">
    <subcellularLocation>
        <location evidence="1">Cell inner membrane</location>
        <topology evidence="1">Multi-pass membrane protein</topology>
    </subcellularLocation>
</comment>
<dbReference type="EMBL" id="VFOK01000001">
    <property type="protein sequence ID" value="TQL33045.1"/>
    <property type="molecule type" value="Genomic_DNA"/>
</dbReference>
<gene>
    <name evidence="10" type="ORF">FB554_1179</name>
</gene>
<proteinExistence type="inferred from homology"/>
<organism evidence="10 11">
    <name type="scientific">Barrientosiimonas humi</name>
    <dbReference type="NCBI Taxonomy" id="999931"/>
    <lineage>
        <taxon>Bacteria</taxon>
        <taxon>Bacillati</taxon>
        <taxon>Actinomycetota</taxon>
        <taxon>Actinomycetes</taxon>
        <taxon>Micrococcales</taxon>
        <taxon>Dermacoccaceae</taxon>
        <taxon>Barrientosiimonas</taxon>
    </lineage>
</organism>
<evidence type="ECO:0000256" key="5">
    <source>
        <dbReference type="ARBA" id="ARBA00022692"/>
    </source>
</evidence>
<evidence type="ECO:0000259" key="9">
    <source>
        <dbReference type="PROSITE" id="PS50850"/>
    </source>
</evidence>
<feature type="domain" description="Major facilitator superfamily (MFS) profile" evidence="9">
    <location>
        <begin position="14"/>
        <end position="461"/>
    </location>
</feature>
<feature type="transmembrane region" description="Helical" evidence="8">
    <location>
        <begin position="79"/>
        <end position="98"/>
    </location>
</feature>
<feature type="transmembrane region" description="Helical" evidence="8">
    <location>
        <begin position="224"/>
        <end position="245"/>
    </location>
</feature>
<dbReference type="SUPFAM" id="SSF103473">
    <property type="entry name" value="MFS general substrate transporter"/>
    <property type="match status" value="1"/>
</dbReference>
<dbReference type="AlphaFoldDB" id="A0A542XB28"/>
<dbReference type="FunFam" id="1.20.1720.10:FF:000004">
    <property type="entry name" value="EmrB/QacA family drug resistance transporter"/>
    <property type="match status" value="1"/>
</dbReference>
<dbReference type="PANTHER" id="PTHR23501:SF191">
    <property type="entry name" value="VACUOLAR BASIC AMINO ACID TRANSPORTER 4"/>
    <property type="match status" value="1"/>
</dbReference>
<feature type="transmembrane region" description="Helical" evidence="8">
    <location>
        <begin position="358"/>
        <end position="380"/>
    </location>
</feature>
<evidence type="ECO:0000256" key="3">
    <source>
        <dbReference type="ARBA" id="ARBA00022448"/>
    </source>
</evidence>
<feature type="transmembrane region" description="Helical" evidence="8">
    <location>
        <begin position="104"/>
        <end position="125"/>
    </location>
</feature>
<feature type="transmembrane region" description="Helical" evidence="8">
    <location>
        <begin position="300"/>
        <end position="321"/>
    </location>
</feature>
<dbReference type="Gene3D" id="1.20.1250.20">
    <property type="entry name" value="MFS general substrate transporter like domains"/>
    <property type="match status" value="1"/>
</dbReference>
<dbReference type="PANTHER" id="PTHR23501">
    <property type="entry name" value="MAJOR FACILITATOR SUPERFAMILY"/>
    <property type="match status" value="1"/>
</dbReference>
<dbReference type="InterPro" id="IPR036259">
    <property type="entry name" value="MFS_trans_sf"/>
</dbReference>
<keyword evidence="6 8" id="KW-1133">Transmembrane helix</keyword>
<feature type="transmembrane region" description="Helical" evidence="8">
    <location>
        <begin position="199"/>
        <end position="218"/>
    </location>
</feature>
<feature type="transmembrane region" description="Helical" evidence="8">
    <location>
        <begin position="400"/>
        <end position="419"/>
    </location>
</feature>
<keyword evidence="4" id="KW-1003">Cell membrane</keyword>
<reference evidence="10 11" key="1">
    <citation type="submission" date="2019-06" db="EMBL/GenBank/DDBJ databases">
        <title>Sequencing the genomes of 1000 actinobacteria strains.</title>
        <authorList>
            <person name="Klenk H.-P."/>
        </authorList>
    </citation>
    <scope>NUCLEOTIDE SEQUENCE [LARGE SCALE GENOMIC DNA]</scope>
    <source>
        <strain evidence="10 11">DSM 24617</strain>
    </source>
</reference>
<evidence type="ECO:0000256" key="6">
    <source>
        <dbReference type="ARBA" id="ARBA00022989"/>
    </source>
</evidence>
<feature type="transmembrane region" description="Helical" evidence="8">
    <location>
        <begin position="12"/>
        <end position="36"/>
    </location>
</feature>
<feature type="transmembrane region" description="Helical" evidence="8">
    <location>
        <begin position="266"/>
        <end position="288"/>
    </location>
</feature>
<dbReference type="Pfam" id="PF07690">
    <property type="entry name" value="MFS_1"/>
    <property type="match status" value="1"/>
</dbReference>
<evidence type="ECO:0000256" key="1">
    <source>
        <dbReference type="ARBA" id="ARBA00004429"/>
    </source>
</evidence>
<protein>
    <submittedName>
        <fullName evidence="10">Multidrug resistance protein</fullName>
    </submittedName>
</protein>
<feature type="transmembrane region" description="Helical" evidence="8">
    <location>
        <begin position="137"/>
        <end position="155"/>
    </location>
</feature>
<feature type="transmembrane region" description="Helical" evidence="8">
    <location>
        <begin position="48"/>
        <end position="67"/>
    </location>
</feature>
<feature type="transmembrane region" description="Helical" evidence="8">
    <location>
        <begin position="167"/>
        <end position="187"/>
    </location>
</feature>
<name>A0A542XB28_9MICO</name>
<accession>A0A542XB28</accession>
<comment type="caution">
    <text evidence="10">The sequence shown here is derived from an EMBL/GenBank/DDBJ whole genome shotgun (WGS) entry which is preliminary data.</text>
</comment>
<evidence type="ECO:0000313" key="11">
    <source>
        <dbReference type="Proteomes" id="UP000318336"/>
    </source>
</evidence>
<dbReference type="PROSITE" id="PS50850">
    <property type="entry name" value="MFS"/>
    <property type="match status" value="1"/>
</dbReference>
<comment type="similarity">
    <text evidence="2">Belongs to the major facilitator superfamily. TCR/Tet family.</text>
</comment>
<dbReference type="InterPro" id="IPR011701">
    <property type="entry name" value="MFS"/>
</dbReference>
<keyword evidence="7 8" id="KW-0472">Membrane</keyword>
<evidence type="ECO:0000256" key="2">
    <source>
        <dbReference type="ARBA" id="ARBA00007520"/>
    </source>
</evidence>
<dbReference type="Proteomes" id="UP000318336">
    <property type="component" value="Unassembled WGS sequence"/>
</dbReference>
<dbReference type="GO" id="GO:0005886">
    <property type="term" value="C:plasma membrane"/>
    <property type="evidence" value="ECO:0007669"/>
    <property type="project" value="UniProtKB-SubCell"/>
</dbReference>
<dbReference type="GO" id="GO:0022857">
    <property type="term" value="F:transmembrane transporter activity"/>
    <property type="evidence" value="ECO:0007669"/>
    <property type="project" value="InterPro"/>
</dbReference>
<dbReference type="PRINTS" id="PR01036">
    <property type="entry name" value="TCRTETB"/>
</dbReference>
<keyword evidence="11" id="KW-1185">Reference proteome</keyword>
<evidence type="ECO:0000256" key="8">
    <source>
        <dbReference type="SAM" id="Phobius"/>
    </source>
</evidence>